<evidence type="ECO:0000259" key="2">
    <source>
        <dbReference type="Pfam" id="PF00496"/>
    </source>
</evidence>
<feature type="chain" id="PRO_5039420962" evidence="1">
    <location>
        <begin position="23"/>
        <end position="540"/>
    </location>
</feature>
<organism evidence="3 4">
    <name type="scientific">Coprococcus catus</name>
    <dbReference type="NCBI Taxonomy" id="116085"/>
    <lineage>
        <taxon>Bacteria</taxon>
        <taxon>Bacillati</taxon>
        <taxon>Bacillota</taxon>
        <taxon>Clostridia</taxon>
        <taxon>Lachnospirales</taxon>
        <taxon>Lachnospiraceae</taxon>
        <taxon>Coprococcus</taxon>
    </lineage>
</organism>
<evidence type="ECO:0000313" key="3">
    <source>
        <dbReference type="EMBL" id="RGC50435.1"/>
    </source>
</evidence>
<dbReference type="PANTHER" id="PTHR30290:SF81">
    <property type="entry name" value="OLIGOPEPTIDE-BINDING PROTEIN OPPA"/>
    <property type="match status" value="1"/>
</dbReference>
<name>A0A3E2XPX6_9FIRM</name>
<dbReference type="GO" id="GO:0043190">
    <property type="term" value="C:ATP-binding cassette (ABC) transporter complex"/>
    <property type="evidence" value="ECO:0007669"/>
    <property type="project" value="InterPro"/>
</dbReference>
<dbReference type="InterPro" id="IPR039424">
    <property type="entry name" value="SBP_5"/>
</dbReference>
<dbReference type="Gene3D" id="3.40.190.10">
    <property type="entry name" value="Periplasmic binding protein-like II"/>
    <property type="match status" value="1"/>
</dbReference>
<comment type="caution">
    <text evidence="3">The sequence shown here is derived from an EMBL/GenBank/DDBJ whole genome shotgun (WGS) entry which is preliminary data.</text>
</comment>
<dbReference type="CDD" id="cd08490">
    <property type="entry name" value="PBP2_NikA_DppA_OppA_like_3"/>
    <property type="match status" value="1"/>
</dbReference>
<accession>A0A3E2XPX6</accession>
<feature type="domain" description="Solute-binding protein family 5" evidence="2">
    <location>
        <begin position="100"/>
        <end position="455"/>
    </location>
</feature>
<dbReference type="PIRSF" id="PIRSF002741">
    <property type="entry name" value="MppA"/>
    <property type="match status" value="1"/>
</dbReference>
<dbReference type="Gene3D" id="3.10.105.10">
    <property type="entry name" value="Dipeptide-binding Protein, Domain 3"/>
    <property type="match status" value="1"/>
</dbReference>
<dbReference type="InterPro" id="IPR030678">
    <property type="entry name" value="Peptide/Ni-bd"/>
</dbReference>
<sequence>MKKMKKAAALMMAIAMACGALAGCGGSQSAKTADSAANQTTVSTEGQTEGTQEAENGRHINVAFFWITSDLDPANNYNGWVLSRLGVGESLVKLNDELKVEACLADSWENVDETTWKFHIREGVTFSNGKAVDAEAAKASIERAISMNDRAAEYLKIDSMEADGQDLTIKTTEANAALLNNLVEPVFDVIDTTESEENIQTAPVGTGPYVVSGFTPEQTVTLAANPTYWDGTAGLDTITVTQIADADARAMAIQSGEIDLTNTIDNTSVTLFTDNEAYNVSSIISPRVNVAYMNQAETSPLHDLELRKAVSYAVNRDAYADLIGGSAAHSAYSDSTPFGNDTITAYTYDEAKAAEILDNAGYKDVNNDGYREMPDGSELVLNYLQAADHGSADSAILATAVQSDLKNVGIHMEILSVENLSDYQTQGNFDLYTANDNSAPTGDPQIWLETMYTGLGTSGKKNLTGFQDDKIDEIVRKMSETFKTEDRYALAAEASQVLNDDAANLFLTNSYLNMVSAAKVKNAKQPVADYYFITKDITVE</sequence>
<reference evidence="3 4" key="1">
    <citation type="submission" date="2018-08" db="EMBL/GenBank/DDBJ databases">
        <title>A genome reference for cultivated species of the human gut microbiota.</title>
        <authorList>
            <person name="Zou Y."/>
            <person name="Xue W."/>
            <person name="Luo G."/>
        </authorList>
    </citation>
    <scope>NUCLEOTIDE SEQUENCE [LARGE SCALE GENOMIC DNA]</scope>
    <source>
        <strain evidence="3 4">AM28-39</strain>
    </source>
</reference>
<dbReference type="GO" id="GO:1904680">
    <property type="term" value="F:peptide transmembrane transporter activity"/>
    <property type="evidence" value="ECO:0007669"/>
    <property type="project" value="TreeGrafter"/>
</dbReference>
<evidence type="ECO:0000256" key="1">
    <source>
        <dbReference type="SAM" id="SignalP"/>
    </source>
</evidence>
<dbReference type="AlphaFoldDB" id="A0A3E2XPX6"/>
<dbReference type="GO" id="GO:0042597">
    <property type="term" value="C:periplasmic space"/>
    <property type="evidence" value="ECO:0007669"/>
    <property type="project" value="UniProtKB-ARBA"/>
</dbReference>
<dbReference type="RefSeq" id="WP_117538984.1">
    <property type="nucleotide sequence ID" value="NZ_QVFD01000002.1"/>
</dbReference>
<proteinExistence type="predicted"/>
<protein>
    <submittedName>
        <fullName evidence="3">ABC transporter substrate-binding protein</fullName>
    </submittedName>
</protein>
<dbReference type="InterPro" id="IPR000914">
    <property type="entry name" value="SBP_5_dom"/>
</dbReference>
<evidence type="ECO:0000313" key="4">
    <source>
        <dbReference type="Proteomes" id="UP000261231"/>
    </source>
</evidence>
<dbReference type="SUPFAM" id="SSF53850">
    <property type="entry name" value="Periplasmic binding protein-like II"/>
    <property type="match status" value="1"/>
</dbReference>
<feature type="signal peptide" evidence="1">
    <location>
        <begin position="1"/>
        <end position="22"/>
    </location>
</feature>
<dbReference type="OrthoDB" id="9772924at2"/>
<dbReference type="PANTHER" id="PTHR30290">
    <property type="entry name" value="PERIPLASMIC BINDING COMPONENT OF ABC TRANSPORTER"/>
    <property type="match status" value="1"/>
</dbReference>
<dbReference type="EMBL" id="QVFD01000002">
    <property type="protein sequence ID" value="RGC50435.1"/>
    <property type="molecule type" value="Genomic_DNA"/>
</dbReference>
<dbReference type="GO" id="GO:0015833">
    <property type="term" value="P:peptide transport"/>
    <property type="evidence" value="ECO:0007669"/>
    <property type="project" value="TreeGrafter"/>
</dbReference>
<keyword evidence="4" id="KW-1185">Reference proteome</keyword>
<dbReference type="Proteomes" id="UP000261231">
    <property type="component" value="Unassembled WGS sequence"/>
</dbReference>
<keyword evidence="1" id="KW-0732">Signal</keyword>
<dbReference type="Pfam" id="PF00496">
    <property type="entry name" value="SBP_bac_5"/>
    <property type="match status" value="1"/>
</dbReference>
<dbReference type="PROSITE" id="PS51257">
    <property type="entry name" value="PROKAR_LIPOPROTEIN"/>
    <property type="match status" value="1"/>
</dbReference>
<gene>
    <name evidence="3" type="ORF">DW747_03420</name>
</gene>